<dbReference type="InterPro" id="IPR007820">
    <property type="entry name" value="AbrB_fam"/>
</dbReference>
<feature type="transmembrane region" description="Helical" evidence="1">
    <location>
        <begin position="231"/>
        <end position="249"/>
    </location>
</feature>
<keyword evidence="3" id="KW-1185">Reference proteome</keyword>
<organism evidence="2 3">
    <name type="scientific">Marinospirillum alkaliphilum DSM 21637</name>
    <dbReference type="NCBI Taxonomy" id="1122209"/>
    <lineage>
        <taxon>Bacteria</taxon>
        <taxon>Pseudomonadati</taxon>
        <taxon>Pseudomonadota</taxon>
        <taxon>Gammaproteobacteria</taxon>
        <taxon>Oceanospirillales</taxon>
        <taxon>Oceanospirillaceae</taxon>
        <taxon>Marinospirillum</taxon>
    </lineage>
</organism>
<sequence>MSNLSPAVLIRLLNTLWVGLLGGLVFTWLHIPLAWMLGPLVANLLVSLAGMPVGIRPRLRGVFLGCLGLILGGQADPETLAQASQWPGSLAVLSLGVVLIIVGVAVYFRRVAGFDRASAWFSAVPGAMTSMILMGGQAGGDERRITLAHALRLTFVVLLVPSLFWMVHEPPQGGNPLAYGTTEHLWLLAGVLPAWWLARLIRMPTPEFTGPLFMGVAAAMAGYSFHAHEWLVAATFLVLGGSIGARFHGTPLREIFWLGKHTLAATLVALMLALVSALVMNWLLDIPLATAMLTMTPGGIGEMAMVALALGVDPVFVAVHHLFRILALMLLVPFMVRYWRNPEVAD</sequence>
<keyword evidence="1" id="KW-1133">Transmembrane helix</keyword>
<feature type="transmembrane region" description="Helical" evidence="1">
    <location>
        <begin position="37"/>
        <end position="55"/>
    </location>
</feature>
<feature type="transmembrane region" description="Helical" evidence="1">
    <location>
        <begin position="150"/>
        <end position="168"/>
    </location>
</feature>
<evidence type="ECO:0000313" key="3">
    <source>
        <dbReference type="Proteomes" id="UP000182350"/>
    </source>
</evidence>
<dbReference type="GO" id="GO:0016020">
    <property type="term" value="C:membrane"/>
    <property type="evidence" value="ECO:0007669"/>
    <property type="project" value="InterPro"/>
</dbReference>
<protein>
    <recommendedName>
        <fullName evidence="4">Ammonia monooxygenase</fullName>
    </recommendedName>
</protein>
<feature type="transmembrane region" description="Helical" evidence="1">
    <location>
        <begin position="261"/>
        <end position="284"/>
    </location>
</feature>
<feature type="transmembrane region" description="Helical" evidence="1">
    <location>
        <begin position="304"/>
        <end position="332"/>
    </location>
</feature>
<dbReference type="PANTHER" id="PTHR38457">
    <property type="entry name" value="REGULATOR ABRB-RELATED"/>
    <property type="match status" value="1"/>
</dbReference>
<feature type="transmembrane region" description="Helical" evidence="1">
    <location>
        <begin position="184"/>
        <end position="201"/>
    </location>
</feature>
<feature type="transmembrane region" description="Helical" evidence="1">
    <location>
        <begin position="12"/>
        <end position="31"/>
    </location>
</feature>
<dbReference type="AlphaFoldDB" id="A0A1K1WIU2"/>
<gene>
    <name evidence="2" type="ORF">SAMN02745752_01402</name>
</gene>
<evidence type="ECO:0000256" key="1">
    <source>
        <dbReference type="SAM" id="Phobius"/>
    </source>
</evidence>
<feature type="transmembrane region" description="Helical" evidence="1">
    <location>
        <begin position="90"/>
        <end position="108"/>
    </location>
</feature>
<accession>A0A1K1WIU2</accession>
<dbReference type="EMBL" id="FPJW01000004">
    <property type="protein sequence ID" value="SFX37346.1"/>
    <property type="molecule type" value="Genomic_DNA"/>
</dbReference>
<reference evidence="2 3" key="1">
    <citation type="submission" date="2016-11" db="EMBL/GenBank/DDBJ databases">
        <authorList>
            <person name="Jaros S."/>
            <person name="Januszkiewicz K."/>
            <person name="Wedrychowicz H."/>
        </authorList>
    </citation>
    <scope>NUCLEOTIDE SEQUENCE [LARGE SCALE GENOMIC DNA]</scope>
    <source>
        <strain evidence="2 3">DSM 21637</strain>
    </source>
</reference>
<evidence type="ECO:0000313" key="2">
    <source>
        <dbReference type="EMBL" id="SFX37346.1"/>
    </source>
</evidence>
<feature type="transmembrane region" description="Helical" evidence="1">
    <location>
        <begin position="120"/>
        <end position="138"/>
    </location>
</feature>
<dbReference type="PANTHER" id="PTHR38457:SF1">
    <property type="entry name" value="REGULATOR ABRB-RELATED"/>
    <property type="match status" value="1"/>
</dbReference>
<name>A0A1K1WIU2_9GAMM</name>
<dbReference type="Pfam" id="PF05145">
    <property type="entry name" value="AbrB"/>
    <property type="match status" value="1"/>
</dbReference>
<feature type="transmembrane region" description="Helical" evidence="1">
    <location>
        <begin position="208"/>
        <end position="225"/>
    </location>
</feature>
<dbReference type="OrthoDB" id="7157734at2"/>
<keyword evidence="1" id="KW-0472">Membrane</keyword>
<evidence type="ECO:0008006" key="4">
    <source>
        <dbReference type="Google" id="ProtNLM"/>
    </source>
</evidence>
<dbReference type="RefSeq" id="WP_072325650.1">
    <property type="nucleotide sequence ID" value="NZ_FPJW01000004.1"/>
</dbReference>
<keyword evidence="1" id="KW-0812">Transmembrane</keyword>
<dbReference type="NCBIfam" id="TIGR03082">
    <property type="entry name" value="Gneg_AbrB_dup"/>
    <property type="match status" value="2"/>
</dbReference>
<dbReference type="InterPro" id="IPR017516">
    <property type="entry name" value="AbrB_dup"/>
</dbReference>
<proteinExistence type="predicted"/>
<dbReference type="Proteomes" id="UP000182350">
    <property type="component" value="Unassembled WGS sequence"/>
</dbReference>
<dbReference type="PIRSF" id="PIRSF038991">
    <property type="entry name" value="Protein_AbrB"/>
    <property type="match status" value="1"/>
</dbReference>
<dbReference type="GO" id="GO:0010468">
    <property type="term" value="P:regulation of gene expression"/>
    <property type="evidence" value="ECO:0007669"/>
    <property type="project" value="InterPro"/>
</dbReference>
<dbReference type="STRING" id="1122209.SAMN02745752_01402"/>